<dbReference type="InterPro" id="IPR050396">
    <property type="entry name" value="Glycosyltr_51/Transpeptidase"/>
</dbReference>
<feature type="transmembrane region" description="Helical" evidence="17">
    <location>
        <begin position="26"/>
        <end position="52"/>
    </location>
</feature>
<keyword evidence="10" id="KW-0133">Cell shape</keyword>
<keyword evidence="17" id="KW-1133">Transmembrane helix</keyword>
<evidence type="ECO:0000256" key="17">
    <source>
        <dbReference type="SAM" id="Phobius"/>
    </source>
</evidence>
<reference evidence="20 21" key="1">
    <citation type="journal article" date="2016" name="Nat. Commun.">
        <title>Thousands of microbial genomes shed light on interconnected biogeochemical processes in an aquifer system.</title>
        <authorList>
            <person name="Anantharaman K."/>
            <person name="Brown C.T."/>
            <person name="Hug L.A."/>
            <person name="Sharon I."/>
            <person name="Castelle C.J."/>
            <person name="Probst A.J."/>
            <person name="Thomas B.C."/>
            <person name="Singh A."/>
            <person name="Wilkins M.J."/>
            <person name="Karaoz U."/>
            <person name="Brodie E.L."/>
            <person name="Williams K.H."/>
            <person name="Hubbard S.S."/>
            <person name="Banfield J.F."/>
        </authorList>
    </citation>
    <scope>NUCLEOTIDE SEQUENCE [LARGE SCALE GENOMIC DNA]</scope>
</reference>
<evidence type="ECO:0000256" key="5">
    <source>
        <dbReference type="ARBA" id="ARBA00022645"/>
    </source>
</evidence>
<dbReference type="SUPFAM" id="SSF56601">
    <property type="entry name" value="beta-lactamase/transpeptidase-like"/>
    <property type="match status" value="1"/>
</dbReference>
<comment type="subcellular location">
    <subcellularLocation>
        <location evidence="1">Cell membrane</location>
    </subcellularLocation>
</comment>
<keyword evidence="12 17" id="KW-0472">Membrane</keyword>
<protein>
    <submittedName>
        <fullName evidence="20">Uncharacterized protein</fullName>
    </submittedName>
</protein>
<dbReference type="InterPro" id="IPR023346">
    <property type="entry name" value="Lysozyme-like_dom_sf"/>
</dbReference>
<dbReference type="InterPro" id="IPR013783">
    <property type="entry name" value="Ig-like_fold"/>
</dbReference>
<keyword evidence="11" id="KW-0573">Peptidoglycan synthesis</keyword>
<dbReference type="GO" id="GO:0008658">
    <property type="term" value="F:penicillin binding"/>
    <property type="evidence" value="ECO:0007669"/>
    <property type="project" value="InterPro"/>
</dbReference>
<evidence type="ECO:0000256" key="15">
    <source>
        <dbReference type="ARBA" id="ARBA00034000"/>
    </source>
</evidence>
<dbReference type="Gene3D" id="1.10.3810.10">
    <property type="entry name" value="Biosynthetic peptidoglycan transglycosylase-like"/>
    <property type="match status" value="1"/>
</dbReference>
<evidence type="ECO:0000256" key="3">
    <source>
        <dbReference type="ARBA" id="ARBA00007739"/>
    </source>
</evidence>
<dbReference type="GO" id="GO:0008360">
    <property type="term" value="P:regulation of cell shape"/>
    <property type="evidence" value="ECO:0007669"/>
    <property type="project" value="UniProtKB-KW"/>
</dbReference>
<dbReference type="GO" id="GO:0006508">
    <property type="term" value="P:proteolysis"/>
    <property type="evidence" value="ECO:0007669"/>
    <property type="project" value="UniProtKB-KW"/>
</dbReference>
<keyword evidence="5" id="KW-0121">Carboxypeptidase</keyword>
<dbReference type="GO" id="GO:0005886">
    <property type="term" value="C:plasma membrane"/>
    <property type="evidence" value="ECO:0007669"/>
    <property type="project" value="UniProtKB-SubCell"/>
</dbReference>
<keyword evidence="17" id="KW-0812">Transmembrane</keyword>
<dbReference type="AlphaFoldDB" id="A0A1F4Z5A8"/>
<keyword evidence="14" id="KW-0961">Cell wall biogenesis/degradation</keyword>
<organism evidence="20 21">
    <name type="scientific">Candidatus Amesbacteria bacterium RIFCSPHIGHO2_12_FULL_48_14</name>
    <dbReference type="NCBI Taxonomy" id="1797257"/>
    <lineage>
        <taxon>Bacteria</taxon>
        <taxon>Candidatus Amesiibacteriota</taxon>
    </lineage>
</organism>
<dbReference type="PANTHER" id="PTHR32282:SF11">
    <property type="entry name" value="PENICILLIN-BINDING PROTEIN 1B"/>
    <property type="match status" value="1"/>
</dbReference>
<evidence type="ECO:0000313" key="20">
    <source>
        <dbReference type="EMBL" id="OGD01495.1"/>
    </source>
</evidence>
<evidence type="ECO:0000256" key="10">
    <source>
        <dbReference type="ARBA" id="ARBA00022960"/>
    </source>
</evidence>
<keyword evidence="7" id="KW-0328">Glycosyltransferase</keyword>
<feature type="non-terminal residue" evidence="20">
    <location>
        <position position="855"/>
    </location>
</feature>
<dbReference type="InterPro" id="IPR012338">
    <property type="entry name" value="Beta-lactam/transpept-like"/>
</dbReference>
<dbReference type="GO" id="GO:0071555">
    <property type="term" value="P:cell wall organization"/>
    <property type="evidence" value="ECO:0007669"/>
    <property type="project" value="UniProtKB-KW"/>
</dbReference>
<dbReference type="Pfam" id="PF17957">
    <property type="entry name" value="Big_7"/>
    <property type="match status" value="1"/>
</dbReference>
<feature type="domain" description="Glycosyl transferase family 51" evidence="19">
    <location>
        <begin position="82"/>
        <end position="250"/>
    </location>
</feature>
<comment type="catalytic activity">
    <reaction evidence="16">
        <text>[GlcNAc-(1-&gt;4)-Mur2Ac(oyl-L-Ala-gamma-D-Glu-L-Lys-D-Ala-D-Ala)](n)-di-trans,octa-cis-undecaprenyl diphosphate + beta-D-GlcNAc-(1-&gt;4)-Mur2Ac(oyl-L-Ala-gamma-D-Glu-L-Lys-D-Ala-D-Ala)-di-trans,octa-cis-undecaprenyl diphosphate = [GlcNAc-(1-&gt;4)-Mur2Ac(oyl-L-Ala-gamma-D-Glu-L-Lys-D-Ala-D-Ala)](n+1)-di-trans,octa-cis-undecaprenyl diphosphate + di-trans,octa-cis-undecaprenyl diphosphate + H(+)</text>
        <dbReference type="Rhea" id="RHEA:23708"/>
        <dbReference type="Rhea" id="RHEA-COMP:9602"/>
        <dbReference type="Rhea" id="RHEA-COMP:9603"/>
        <dbReference type="ChEBI" id="CHEBI:15378"/>
        <dbReference type="ChEBI" id="CHEBI:58405"/>
        <dbReference type="ChEBI" id="CHEBI:60033"/>
        <dbReference type="ChEBI" id="CHEBI:78435"/>
        <dbReference type="EC" id="2.4.99.28"/>
    </reaction>
</comment>
<keyword evidence="6" id="KW-0645">Protease</keyword>
<evidence type="ECO:0000256" key="4">
    <source>
        <dbReference type="ARBA" id="ARBA00022475"/>
    </source>
</evidence>
<dbReference type="InterPro" id="IPR036950">
    <property type="entry name" value="PBP_transglycosylase"/>
</dbReference>
<dbReference type="Pfam" id="PF00905">
    <property type="entry name" value="Transpeptidase"/>
    <property type="match status" value="1"/>
</dbReference>
<feature type="domain" description="Penicillin-binding protein transpeptidase" evidence="18">
    <location>
        <begin position="340"/>
        <end position="604"/>
    </location>
</feature>
<evidence type="ECO:0000256" key="13">
    <source>
        <dbReference type="ARBA" id="ARBA00023268"/>
    </source>
</evidence>
<evidence type="ECO:0000256" key="6">
    <source>
        <dbReference type="ARBA" id="ARBA00022670"/>
    </source>
</evidence>
<evidence type="ECO:0000256" key="16">
    <source>
        <dbReference type="ARBA" id="ARBA00049902"/>
    </source>
</evidence>
<comment type="similarity">
    <text evidence="2">In the C-terminal section; belongs to the transpeptidase family.</text>
</comment>
<evidence type="ECO:0000259" key="18">
    <source>
        <dbReference type="Pfam" id="PF00905"/>
    </source>
</evidence>
<comment type="similarity">
    <text evidence="3">In the N-terminal section; belongs to the glycosyltransferase 51 family.</text>
</comment>
<evidence type="ECO:0000256" key="11">
    <source>
        <dbReference type="ARBA" id="ARBA00022984"/>
    </source>
</evidence>
<evidence type="ECO:0000256" key="8">
    <source>
        <dbReference type="ARBA" id="ARBA00022679"/>
    </source>
</evidence>
<gene>
    <name evidence="20" type="ORF">A3E17_05390</name>
</gene>
<evidence type="ECO:0000256" key="2">
    <source>
        <dbReference type="ARBA" id="ARBA00007090"/>
    </source>
</evidence>
<comment type="caution">
    <text evidence="20">The sequence shown here is derived from an EMBL/GenBank/DDBJ whole genome shotgun (WGS) entry which is preliminary data.</text>
</comment>
<dbReference type="Proteomes" id="UP000178993">
    <property type="component" value="Unassembled WGS sequence"/>
</dbReference>
<keyword evidence="8" id="KW-0808">Transferase</keyword>
<evidence type="ECO:0000313" key="21">
    <source>
        <dbReference type="Proteomes" id="UP000178993"/>
    </source>
</evidence>
<evidence type="ECO:0000256" key="7">
    <source>
        <dbReference type="ARBA" id="ARBA00022676"/>
    </source>
</evidence>
<dbReference type="GO" id="GO:0008955">
    <property type="term" value="F:peptidoglycan glycosyltransferase activity"/>
    <property type="evidence" value="ECO:0007669"/>
    <property type="project" value="UniProtKB-EC"/>
</dbReference>
<dbReference type="SUPFAM" id="SSF53955">
    <property type="entry name" value="Lysozyme-like"/>
    <property type="match status" value="1"/>
</dbReference>
<dbReference type="GO" id="GO:0030288">
    <property type="term" value="C:outer membrane-bounded periplasmic space"/>
    <property type="evidence" value="ECO:0007669"/>
    <property type="project" value="TreeGrafter"/>
</dbReference>
<keyword evidence="13" id="KW-0511">Multifunctional enzyme</keyword>
<evidence type="ECO:0000256" key="14">
    <source>
        <dbReference type="ARBA" id="ARBA00023316"/>
    </source>
</evidence>
<evidence type="ECO:0000259" key="19">
    <source>
        <dbReference type="Pfam" id="PF00912"/>
    </source>
</evidence>
<name>A0A1F4Z5A8_9BACT</name>
<proteinExistence type="inferred from homology"/>
<dbReference type="GO" id="GO:0009002">
    <property type="term" value="F:serine-type D-Ala-D-Ala carboxypeptidase activity"/>
    <property type="evidence" value="ECO:0007669"/>
    <property type="project" value="UniProtKB-EC"/>
</dbReference>
<dbReference type="GO" id="GO:0009252">
    <property type="term" value="P:peptidoglycan biosynthetic process"/>
    <property type="evidence" value="ECO:0007669"/>
    <property type="project" value="UniProtKB-KW"/>
</dbReference>
<comment type="catalytic activity">
    <reaction evidence="15">
        <text>Preferential cleavage: (Ac)2-L-Lys-D-Ala-|-D-Ala. Also transpeptidation of peptidyl-alanyl moieties that are N-acyl substituents of D-alanine.</text>
        <dbReference type="EC" id="3.4.16.4"/>
    </reaction>
</comment>
<dbReference type="NCBIfam" id="TIGR02074">
    <property type="entry name" value="PBP_1a_fam"/>
    <property type="match status" value="1"/>
</dbReference>
<dbReference type="Pfam" id="PF00912">
    <property type="entry name" value="Transgly"/>
    <property type="match status" value="1"/>
</dbReference>
<evidence type="ECO:0000256" key="1">
    <source>
        <dbReference type="ARBA" id="ARBA00004236"/>
    </source>
</evidence>
<sequence length="855" mass="94588">MNWRRVWKEKRSRLRRLSRGTNRGKWLVRISGLVMAALVAGAVGMVILFAWYAKDLPNPDRIVRREGFATKLYDRGGQLLYDVFSEKKRTPVNLDQVPLTLRQATIAIEDKNFYKHQGFDPFGITRAIVKTIVFRRLEGGSTLTQQLVKTTLLDPRRTLTRKLKEFILTLQVERKYSKDEILQMYLNEAPYGGTAWGVEAAAETYFGKPVSEVNLAQAAILAGLPQSPTRYSPFAGELYKARAGEVLRRMREDGYINREEETAAQKEVAEVKLATGSGILKAPHFVFYVKQQLVERYGERVVEQGGLRVTTTLDWDLQEAAQKAVTEEVEKIKHLKVSNGAAVVMEPSSGQILAMVGSKNWEDPDYDGKYNVALASRQPGSAIKPVTYLTALKQGYTAATLLMDTRSVFPGGDKPEYTPENYDGKFRGPVLVREALGNSLNVPAVKMLSRVGVKEVLKTGYELGLTTLKPTKEMLARVGLSLTLGGGEVRLLDLATSYSVFANTGKKVEPVSVMKVTDSDGKVLEEWKPESGGRQIISAGEAFIITSILSDNQARSITFGTRSQLDIPDRTVAVKTGTTNDKRDNWTVGWTPQVMVGVWVGNNDNSAMREVASGITGASPIWRRIIMAALKGKPHEEFTRPLEIIEMEVDQISGYPAHDGFPAKKEIFLKGTEPSGDDPVHKKIKVCKGEGKLATPADIGGGNYEEKEAFYFSEADPFADYWKGANKWQDGIDKWLSEQADPKYHPPTDFCGSTNPLWITVISPADKSQTGSDVEVKIEISDIHPVKKVEVYLDGTLKQTFTGGGSPWEITLPDVTDGDHKIDIKAEDEKGNSGSRYVEIGVNQPWGAPLSPTAT</sequence>
<accession>A0A1F4Z5A8</accession>
<evidence type="ECO:0000256" key="9">
    <source>
        <dbReference type="ARBA" id="ARBA00022801"/>
    </source>
</evidence>
<dbReference type="Gene3D" id="2.60.40.10">
    <property type="entry name" value="Immunoglobulins"/>
    <property type="match status" value="1"/>
</dbReference>
<keyword evidence="9" id="KW-0378">Hydrolase</keyword>
<dbReference type="EMBL" id="MEXL01000042">
    <property type="protein sequence ID" value="OGD01495.1"/>
    <property type="molecule type" value="Genomic_DNA"/>
</dbReference>
<dbReference type="InterPro" id="IPR001460">
    <property type="entry name" value="PCN-bd_Tpept"/>
</dbReference>
<dbReference type="InterPro" id="IPR001264">
    <property type="entry name" value="Glyco_trans_51"/>
</dbReference>
<evidence type="ECO:0000256" key="12">
    <source>
        <dbReference type="ARBA" id="ARBA00023136"/>
    </source>
</evidence>
<dbReference type="FunFam" id="1.10.3810.10:FF:000001">
    <property type="entry name" value="Penicillin-binding protein 1A"/>
    <property type="match status" value="1"/>
</dbReference>
<dbReference type="PANTHER" id="PTHR32282">
    <property type="entry name" value="BINDING PROTEIN TRANSPEPTIDASE, PUTATIVE-RELATED"/>
    <property type="match status" value="1"/>
</dbReference>
<keyword evidence="4" id="KW-1003">Cell membrane</keyword>
<dbReference type="Gene3D" id="3.40.710.10">
    <property type="entry name" value="DD-peptidase/beta-lactamase superfamily"/>
    <property type="match status" value="1"/>
</dbReference>